<organism evidence="1 2">
    <name type="scientific">Candidatus Woesebacteria bacterium RBG_16_34_12</name>
    <dbReference type="NCBI Taxonomy" id="1802480"/>
    <lineage>
        <taxon>Bacteria</taxon>
        <taxon>Candidatus Woeseibacteriota</taxon>
    </lineage>
</organism>
<sequence>MKSHKLLFASVLILISLLFSVKRVYATLVFINKQGELIVKVLSSEDTLELSIPRRDYLAVKEITQDTSDPEAQINLYKKDGKIELNISGKTGDESLDITNYQDEVIELEERAEIEKVTIELENDKFLIKQRSVVASTDYEININPKTAGISLKTPTGLKYLSILPRQAAETVLKSKLINKIDIKTRIPLNEEGGRELAYEVKGEKVINLLNIFNYSVPVSAKISAANGEVLQIQQPTWLKVFGFLFV</sequence>
<dbReference type="AlphaFoldDB" id="A0A1F7XAF3"/>
<reference evidence="1 2" key="1">
    <citation type="journal article" date="2016" name="Nat. Commun.">
        <title>Thousands of microbial genomes shed light on interconnected biogeochemical processes in an aquifer system.</title>
        <authorList>
            <person name="Anantharaman K."/>
            <person name="Brown C.T."/>
            <person name="Hug L.A."/>
            <person name="Sharon I."/>
            <person name="Castelle C.J."/>
            <person name="Probst A.J."/>
            <person name="Thomas B.C."/>
            <person name="Singh A."/>
            <person name="Wilkins M.J."/>
            <person name="Karaoz U."/>
            <person name="Brodie E.L."/>
            <person name="Williams K.H."/>
            <person name="Hubbard S.S."/>
            <person name="Banfield J.F."/>
        </authorList>
    </citation>
    <scope>NUCLEOTIDE SEQUENCE [LARGE SCALE GENOMIC DNA]</scope>
</reference>
<dbReference type="EMBL" id="MGFS01000006">
    <property type="protein sequence ID" value="OGM11981.1"/>
    <property type="molecule type" value="Genomic_DNA"/>
</dbReference>
<gene>
    <name evidence="1" type="ORF">A2Z22_04850</name>
</gene>
<name>A0A1F7XAF3_9BACT</name>
<dbReference type="Proteomes" id="UP000177053">
    <property type="component" value="Unassembled WGS sequence"/>
</dbReference>
<proteinExistence type="predicted"/>
<accession>A0A1F7XAF3</accession>
<evidence type="ECO:0000313" key="1">
    <source>
        <dbReference type="EMBL" id="OGM11981.1"/>
    </source>
</evidence>
<comment type="caution">
    <text evidence="1">The sequence shown here is derived from an EMBL/GenBank/DDBJ whole genome shotgun (WGS) entry which is preliminary data.</text>
</comment>
<protein>
    <submittedName>
        <fullName evidence="1">Uncharacterized protein</fullName>
    </submittedName>
</protein>
<evidence type="ECO:0000313" key="2">
    <source>
        <dbReference type="Proteomes" id="UP000177053"/>
    </source>
</evidence>